<gene>
    <name evidence="3" type="ORF">EIN_487780</name>
</gene>
<dbReference type="OrthoDB" id="27140at2759"/>
<evidence type="ECO:0000313" key="4">
    <source>
        <dbReference type="Proteomes" id="UP000014680"/>
    </source>
</evidence>
<dbReference type="GO" id="GO:0005096">
    <property type="term" value="F:GTPase activator activity"/>
    <property type="evidence" value="ECO:0007669"/>
    <property type="project" value="UniProtKB-KW"/>
</dbReference>
<evidence type="ECO:0000313" key="3">
    <source>
        <dbReference type="EMBL" id="ELP89276.1"/>
    </source>
</evidence>
<keyword evidence="1" id="KW-0343">GTPase activation</keyword>
<dbReference type="KEGG" id="eiv:EIN_487780"/>
<keyword evidence="4" id="KW-1185">Reference proteome</keyword>
<dbReference type="GeneID" id="14888232"/>
<dbReference type="Proteomes" id="UP000014680">
    <property type="component" value="Unassembled WGS sequence"/>
</dbReference>
<dbReference type="Pfam" id="PF00566">
    <property type="entry name" value="RabGAP-TBC"/>
    <property type="match status" value="1"/>
</dbReference>
<feature type="non-terminal residue" evidence="3">
    <location>
        <position position="185"/>
    </location>
</feature>
<dbReference type="RefSeq" id="XP_004256047.1">
    <property type="nucleotide sequence ID" value="XM_004255999.1"/>
</dbReference>
<proteinExistence type="predicted"/>
<dbReference type="InterPro" id="IPR035969">
    <property type="entry name" value="Rab-GAP_TBC_sf"/>
</dbReference>
<dbReference type="VEuPathDB" id="AmoebaDB:EIN_487780"/>
<dbReference type="PANTHER" id="PTHR22957:SF337">
    <property type="entry name" value="TBC1 DOMAIN FAMILY MEMBER 5"/>
    <property type="match status" value="1"/>
</dbReference>
<feature type="domain" description="Rab-GAP TBC" evidence="2">
    <location>
        <begin position="32"/>
        <end position="185"/>
    </location>
</feature>
<dbReference type="AlphaFoldDB" id="A0A0A1U4V3"/>
<organism evidence="3 4">
    <name type="scientific">Entamoeba invadens IP1</name>
    <dbReference type="NCBI Taxonomy" id="370355"/>
    <lineage>
        <taxon>Eukaryota</taxon>
        <taxon>Amoebozoa</taxon>
        <taxon>Evosea</taxon>
        <taxon>Archamoebae</taxon>
        <taxon>Mastigamoebida</taxon>
        <taxon>Entamoebidae</taxon>
        <taxon>Entamoeba</taxon>
    </lineage>
</organism>
<dbReference type="PANTHER" id="PTHR22957">
    <property type="entry name" value="TBC1 DOMAIN FAMILY MEMBER GTPASE-ACTIVATING PROTEIN"/>
    <property type="match status" value="1"/>
</dbReference>
<dbReference type="InterPro" id="IPR000195">
    <property type="entry name" value="Rab-GAP-TBC_dom"/>
</dbReference>
<dbReference type="EMBL" id="KB206670">
    <property type="protein sequence ID" value="ELP89276.1"/>
    <property type="molecule type" value="Genomic_DNA"/>
</dbReference>
<accession>A0A0A1U4V3</accession>
<protein>
    <recommendedName>
        <fullName evidence="2">Rab-GAP TBC domain-containing protein</fullName>
    </recommendedName>
</protein>
<dbReference type="PROSITE" id="PS50086">
    <property type="entry name" value="TBC_RABGAP"/>
    <property type="match status" value="1"/>
</dbReference>
<evidence type="ECO:0000256" key="1">
    <source>
        <dbReference type="ARBA" id="ARBA00022468"/>
    </source>
</evidence>
<dbReference type="SUPFAM" id="SSF47923">
    <property type="entry name" value="Ypt/Rab-GAP domain of gyp1p"/>
    <property type="match status" value="1"/>
</dbReference>
<name>A0A0A1U4V3_ENTIV</name>
<reference evidence="3 4" key="1">
    <citation type="submission" date="2012-10" db="EMBL/GenBank/DDBJ databases">
        <authorList>
            <person name="Zafar N."/>
            <person name="Inman J."/>
            <person name="Hall N."/>
            <person name="Lorenzi H."/>
            <person name="Caler E."/>
        </authorList>
    </citation>
    <scope>NUCLEOTIDE SEQUENCE [LARGE SCALE GENOMIC DNA]</scope>
    <source>
        <strain evidence="3 4">IP1</strain>
    </source>
</reference>
<sequence length="185" mass="21825">MDETSEVLQEVFRCYYLKFDYRLLHQIGESVSYDNLFRRLAWQIHLEILPLPVSPLWVNIIEAQRERYDQFLEYLKPTQYDDVIGQDINRLFSDIPFFMVESTRNTVKRMCQVFAQNHPNIGYQQGVHELVAIVYLAFSGNTPPFVDSPVPFPQEYLDTFKTLTKKGYTEHDAYIATERIIVMLA</sequence>
<dbReference type="Gene3D" id="1.10.8.270">
    <property type="entry name" value="putative rabgap domain of human tbc1 domain family member 14 like domains"/>
    <property type="match status" value="1"/>
</dbReference>
<evidence type="ECO:0000259" key="2">
    <source>
        <dbReference type="PROSITE" id="PS50086"/>
    </source>
</evidence>